<sequence>MVVVVNYSISDLAKEFNVSTRTIRYYEELGLLVPERTESGRRTYSKKEYTRLKLIFRGKRYGFHLDEIKEMIELFDKDRSGKVQLEKTIEFGKEKIKEVNERIEELLLLKEEMEELLNEFEKKLSNKGK</sequence>
<evidence type="ECO:0000256" key="2">
    <source>
        <dbReference type="ARBA" id="ARBA00023015"/>
    </source>
</evidence>
<organism evidence="8 9">
    <name type="scientific">Cytobacillus spartinae</name>
    <dbReference type="NCBI Taxonomy" id="3299023"/>
    <lineage>
        <taxon>Bacteria</taxon>
        <taxon>Bacillati</taxon>
        <taxon>Bacillota</taxon>
        <taxon>Bacilli</taxon>
        <taxon>Bacillales</taxon>
        <taxon>Bacillaceae</taxon>
        <taxon>Cytobacillus</taxon>
    </lineage>
</organism>
<dbReference type="EMBL" id="JBIACK010000005">
    <property type="protein sequence ID" value="MFE8701460.1"/>
    <property type="molecule type" value="Genomic_DNA"/>
</dbReference>
<dbReference type="InterPro" id="IPR009061">
    <property type="entry name" value="DNA-bd_dom_put_sf"/>
</dbReference>
<evidence type="ECO:0000256" key="5">
    <source>
        <dbReference type="SAM" id="Coils"/>
    </source>
</evidence>
<keyword evidence="3 8" id="KW-0238">DNA-binding</keyword>
<feature type="domain" description="EF-hand" evidence="6">
    <location>
        <begin position="63"/>
        <end position="98"/>
    </location>
</feature>
<evidence type="ECO:0000259" key="7">
    <source>
        <dbReference type="PROSITE" id="PS50937"/>
    </source>
</evidence>
<dbReference type="PRINTS" id="PR00040">
    <property type="entry name" value="HTHMERR"/>
</dbReference>
<evidence type="ECO:0000259" key="6">
    <source>
        <dbReference type="PROSITE" id="PS50222"/>
    </source>
</evidence>
<keyword evidence="4" id="KW-0804">Transcription</keyword>
<reference evidence="8 9" key="1">
    <citation type="submission" date="2024-08" db="EMBL/GenBank/DDBJ databases">
        <title>Two novel Cytobacillus novel species.</title>
        <authorList>
            <person name="Liu G."/>
        </authorList>
    </citation>
    <scope>NUCLEOTIDE SEQUENCE [LARGE SCALE GENOMIC DNA]</scope>
    <source>
        <strain evidence="8 9">FJAT-54145</strain>
    </source>
</reference>
<dbReference type="GO" id="GO:0003677">
    <property type="term" value="F:DNA binding"/>
    <property type="evidence" value="ECO:0007669"/>
    <property type="project" value="UniProtKB-KW"/>
</dbReference>
<dbReference type="CDD" id="cd04776">
    <property type="entry name" value="HTH_GnyR"/>
    <property type="match status" value="1"/>
</dbReference>
<comment type="caution">
    <text evidence="8">The sequence shown here is derived from an EMBL/GenBank/DDBJ whole genome shotgun (WGS) entry which is preliminary data.</text>
</comment>
<protein>
    <submittedName>
        <fullName evidence="8">MerR family DNA-binding transcriptional regulator</fullName>
    </submittedName>
</protein>
<dbReference type="RefSeq" id="WP_389361519.1">
    <property type="nucleotide sequence ID" value="NZ_JBIACK010000005.1"/>
</dbReference>
<accession>A0ABW6KEY8</accession>
<dbReference type="SUPFAM" id="SSF46955">
    <property type="entry name" value="Putative DNA-binding domain"/>
    <property type="match status" value="1"/>
</dbReference>
<dbReference type="SMART" id="SM00422">
    <property type="entry name" value="HTH_MERR"/>
    <property type="match status" value="1"/>
</dbReference>
<dbReference type="Pfam" id="PF13411">
    <property type="entry name" value="MerR_1"/>
    <property type="match status" value="1"/>
</dbReference>
<dbReference type="InterPro" id="IPR002048">
    <property type="entry name" value="EF_hand_dom"/>
</dbReference>
<evidence type="ECO:0000313" key="8">
    <source>
        <dbReference type="EMBL" id="MFE8701460.1"/>
    </source>
</evidence>
<keyword evidence="9" id="KW-1185">Reference proteome</keyword>
<gene>
    <name evidence="8" type="ORF">ACFYKX_12725</name>
</gene>
<evidence type="ECO:0000256" key="4">
    <source>
        <dbReference type="ARBA" id="ARBA00023163"/>
    </source>
</evidence>
<feature type="coiled-coil region" evidence="5">
    <location>
        <begin position="82"/>
        <end position="126"/>
    </location>
</feature>
<dbReference type="PANTHER" id="PTHR30204:SF69">
    <property type="entry name" value="MERR-FAMILY TRANSCRIPTIONAL REGULATOR"/>
    <property type="match status" value="1"/>
</dbReference>
<evidence type="ECO:0000256" key="3">
    <source>
        <dbReference type="ARBA" id="ARBA00023125"/>
    </source>
</evidence>
<dbReference type="PANTHER" id="PTHR30204">
    <property type="entry name" value="REDOX-CYCLING DRUG-SENSING TRANSCRIPTIONAL ACTIVATOR SOXR"/>
    <property type="match status" value="1"/>
</dbReference>
<name>A0ABW6KEY8_9BACI</name>
<dbReference type="Proteomes" id="UP001601059">
    <property type="component" value="Unassembled WGS sequence"/>
</dbReference>
<dbReference type="InterPro" id="IPR047057">
    <property type="entry name" value="MerR_fam"/>
</dbReference>
<feature type="domain" description="HTH merR-type" evidence="7">
    <location>
        <begin position="6"/>
        <end position="74"/>
    </location>
</feature>
<evidence type="ECO:0000313" key="9">
    <source>
        <dbReference type="Proteomes" id="UP001601059"/>
    </source>
</evidence>
<dbReference type="InterPro" id="IPR000551">
    <property type="entry name" value="MerR-type_HTH_dom"/>
</dbReference>
<dbReference type="Gene3D" id="1.10.1660.10">
    <property type="match status" value="1"/>
</dbReference>
<proteinExistence type="predicted"/>
<keyword evidence="5" id="KW-0175">Coiled coil</keyword>
<evidence type="ECO:0000256" key="1">
    <source>
        <dbReference type="ARBA" id="ARBA00022491"/>
    </source>
</evidence>
<dbReference type="PROSITE" id="PS50222">
    <property type="entry name" value="EF_HAND_2"/>
    <property type="match status" value="1"/>
</dbReference>
<dbReference type="PROSITE" id="PS50937">
    <property type="entry name" value="HTH_MERR_2"/>
    <property type="match status" value="1"/>
</dbReference>
<keyword evidence="1" id="KW-0678">Repressor</keyword>
<keyword evidence="2" id="KW-0805">Transcription regulation</keyword>